<dbReference type="Proteomes" id="UP000490800">
    <property type="component" value="Unassembled WGS sequence"/>
</dbReference>
<reference evidence="2 3" key="1">
    <citation type="journal article" date="2019" name="Microorganisms">
        <title>Paenibacillus lutrae sp. nov., A Chitinolytic Species Isolated from A River Otter in Castril Natural Park, Granada, Spain.</title>
        <authorList>
            <person name="Rodriguez M."/>
            <person name="Reina J.C."/>
            <person name="Bejar V."/>
            <person name="Llamas I."/>
        </authorList>
    </citation>
    <scope>NUCLEOTIDE SEQUENCE [LARGE SCALE GENOMIC DNA]</scope>
    <source>
        <strain evidence="2 3">N10</strain>
    </source>
</reference>
<dbReference type="InterPro" id="IPR000836">
    <property type="entry name" value="PRTase_dom"/>
</dbReference>
<gene>
    <name evidence="2" type="ORF">EDM21_18780</name>
</gene>
<comment type="similarity">
    <text evidence="1">Belongs to the ComF/GntX family.</text>
</comment>
<dbReference type="AlphaFoldDB" id="A0A7X3FKU6"/>
<proteinExistence type="inferred from homology"/>
<evidence type="ECO:0000256" key="1">
    <source>
        <dbReference type="ARBA" id="ARBA00008007"/>
    </source>
</evidence>
<evidence type="ECO:0000313" key="3">
    <source>
        <dbReference type="Proteomes" id="UP000490800"/>
    </source>
</evidence>
<dbReference type="OrthoDB" id="9779910at2"/>
<comment type="caution">
    <text evidence="2">The sequence shown here is derived from an EMBL/GenBank/DDBJ whole genome shotgun (WGS) entry which is preliminary data.</text>
</comment>
<dbReference type="InterPro" id="IPR029057">
    <property type="entry name" value="PRTase-like"/>
</dbReference>
<dbReference type="InterPro" id="IPR051910">
    <property type="entry name" value="ComF/GntX_DNA_util-trans"/>
</dbReference>
<dbReference type="PANTHER" id="PTHR47505:SF1">
    <property type="entry name" value="DNA UTILIZATION PROTEIN YHGH"/>
    <property type="match status" value="1"/>
</dbReference>
<evidence type="ECO:0000313" key="2">
    <source>
        <dbReference type="EMBL" id="MVP01541.1"/>
    </source>
</evidence>
<dbReference type="Gene3D" id="3.40.50.2020">
    <property type="match status" value="1"/>
</dbReference>
<dbReference type="CDD" id="cd06223">
    <property type="entry name" value="PRTases_typeI"/>
    <property type="match status" value="1"/>
</dbReference>
<dbReference type="PANTHER" id="PTHR47505">
    <property type="entry name" value="DNA UTILIZATION PROTEIN YHGH"/>
    <property type="match status" value="1"/>
</dbReference>
<protein>
    <submittedName>
        <fullName evidence="2">ComF family protein</fullName>
    </submittedName>
</protein>
<accession>A0A7X3FKU6</accession>
<dbReference type="SUPFAM" id="SSF53271">
    <property type="entry name" value="PRTase-like"/>
    <property type="match status" value="1"/>
</dbReference>
<dbReference type="EMBL" id="RHLK01000013">
    <property type="protein sequence ID" value="MVP01541.1"/>
    <property type="molecule type" value="Genomic_DNA"/>
</dbReference>
<organism evidence="2 3">
    <name type="scientific">Paenibacillus lutrae</name>
    <dbReference type="NCBI Taxonomy" id="2078573"/>
    <lineage>
        <taxon>Bacteria</taxon>
        <taxon>Bacillati</taxon>
        <taxon>Bacillota</taxon>
        <taxon>Bacilli</taxon>
        <taxon>Bacillales</taxon>
        <taxon>Paenibacillaceae</taxon>
        <taxon>Paenibacillus</taxon>
    </lineage>
</organism>
<keyword evidence="3" id="KW-1185">Reference proteome</keyword>
<name>A0A7X3FKU6_9BACL</name>
<sequence>MIGLSEPEKRRRWWNRIKQMFQLTGDAGSHESGRSSCFSCGGRRNGQENPLHLCRDCFDRIPWITEIRCPVCGRPEDCPDCRRRPVTYFCYSRSAVKYDALMKEWLAAYKYRGNERMVSVLTGMLIHAYHQLHKDILAQGGNFDCVSYVPMNPSRLEERGFNQAEALASELGVLLQFPVVPLLERTRHTAKQSFKSRSDRLRDLEGAFQIREEGREWMREYSQTFSRTTLRVLILDDVYTTGSTLNQCAKTLTKEFPLEVYGLMWAR</sequence>